<dbReference type="RefSeq" id="WP_159447841.1">
    <property type="nucleotide sequence ID" value="NZ_AP024855.1"/>
</dbReference>
<name>A0A1T4QIA6_9GAMM</name>
<feature type="transmembrane region" description="Helical" evidence="1">
    <location>
        <begin position="304"/>
        <end position="325"/>
    </location>
</feature>
<sequence length="341" mass="39872">MAFSNVPFFSIIIPIYNVENYLEDSLQSVLAQSFLNFEVIMINDGSQDSSVKICQKFIEKDHRFRLIEQTNRGLSGARNTGIRHAKGHFIAFLDGDDLWHKDKLRAHYYLHQLRHDISMSYSQSTFINMDNTSINLQQTPKLDNISISDLYCRNPIGNGSSAIIKTTILREIGFYCQKHHSDLQYFDETLTQSEDVECWIRLYTKTNLKIKGLAFPLTMYRINIQGLSSDYKNQLLNWLKMSVKVSRYNKNLIKEYKNRALAYQLRYISRWAIIKIKKKESLFYILKALRIYPKIIIEEPTRTIITLGSSILLLILPKIVFNNLFTAVQQKFGRYLQSQSH</sequence>
<reference evidence="3 4" key="1">
    <citation type="submission" date="2017-02" db="EMBL/GenBank/DDBJ databases">
        <authorList>
            <person name="Peterson S.W."/>
        </authorList>
    </citation>
    <scope>NUCLEOTIDE SEQUENCE [LARGE SCALE GENOMIC DNA]</scope>
    <source>
        <strain evidence="3 4">CECT 9189</strain>
    </source>
</reference>
<evidence type="ECO:0000256" key="1">
    <source>
        <dbReference type="SAM" id="Phobius"/>
    </source>
</evidence>
<dbReference type="CDD" id="cd00761">
    <property type="entry name" value="Glyco_tranf_GTA_type"/>
    <property type="match status" value="1"/>
</dbReference>
<feature type="domain" description="Glycosyltransferase 2-like" evidence="2">
    <location>
        <begin position="10"/>
        <end position="138"/>
    </location>
</feature>
<dbReference type="OrthoDB" id="9802649at2"/>
<protein>
    <submittedName>
        <fullName evidence="3">Putative glycosyltransferase EpsJ</fullName>
        <ecNumber evidence="3">2.4.-.-</ecNumber>
    </submittedName>
</protein>
<gene>
    <name evidence="3" type="primary">epsJ</name>
    <name evidence="3" type="ORF">CZ814_01033</name>
</gene>
<dbReference type="SUPFAM" id="SSF53448">
    <property type="entry name" value="Nucleotide-diphospho-sugar transferases"/>
    <property type="match status" value="1"/>
</dbReference>
<keyword evidence="1" id="KW-0812">Transmembrane</keyword>
<evidence type="ECO:0000313" key="3">
    <source>
        <dbReference type="EMBL" id="SKA03533.1"/>
    </source>
</evidence>
<keyword evidence="1" id="KW-1133">Transmembrane helix</keyword>
<dbReference type="GO" id="GO:0016758">
    <property type="term" value="F:hexosyltransferase activity"/>
    <property type="evidence" value="ECO:0007669"/>
    <property type="project" value="UniProtKB-ARBA"/>
</dbReference>
<keyword evidence="3" id="KW-0808">Transferase</keyword>
<dbReference type="EMBL" id="FUWP01000003">
    <property type="protein sequence ID" value="SKA03533.1"/>
    <property type="molecule type" value="Genomic_DNA"/>
</dbReference>
<dbReference type="InterPro" id="IPR029044">
    <property type="entry name" value="Nucleotide-diphossugar_trans"/>
</dbReference>
<dbReference type="PANTHER" id="PTHR22916:SF3">
    <property type="entry name" value="UDP-GLCNAC:BETAGAL BETA-1,3-N-ACETYLGLUCOSAMINYLTRANSFERASE-LIKE PROTEIN 1"/>
    <property type="match status" value="1"/>
</dbReference>
<dbReference type="Proteomes" id="UP000191116">
    <property type="component" value="Unassembled WGS sequence"/>
</dbReference>
<dbReference type="InterPro" id="IPR001173">
    <property type="entry name" value="Glyco_trans_2-like"/>
</dbReference>
<dbReference type="AlphaFoldDB" id="A0A1T4QIA6"/>
<accession>A0A1T4QIA6</accession>
<dbReference type="EC" id="2.4.-.-" evidence="3"/>
<evidence type="ECO:0000313" key="4">
    <source>
        <dbReference type="Proteomes" id="UP000191116"/>
    </source>
</evidence>
<keyword evidence="3" id="KW-0328">Glycosyltransferase</keyword>
<dbReference type="PANTHER" id="PTHR22916">
    <property type="entry name" value="GLYCOSYLTRANSFERASE"/>
    <property type="match status" value="1"/>
</dbReference>
<keyword evidence="1" id="KW-0472">Membrane</keyword>
<dbReference type="Gene3D" id="3.90.550.10">
    <property type="entry name" value="Spore Coat Polysaccharide Biosynthesis Protein SpsA, Chain A"/>
    <property type="match status" value="1"/>
</dbReference>
<proteinExistence type="predicted"/>
<dbReference type="Pfam" id="PF00535">
    <property type="entry name" value="Glycos_transf_2"/>
    <property type="match status" value="1"/>
</dbReference>
<organism evidence="3 4">
    <name type="scientific">Photobacterium toruni</name>
    <dbReference type="NCBI Taxonomy" id="1935446"/>
    <lineage>
        <taxon>Bacteria</taxon>
        <taxon>Pseudomonadati</taxon>
        <taxon>Pseudomonadota</taxon>
        <taxon>Gammaproteobacteria</taxon>
        <taxon>Vibrionales</taxon>
        <taxon>Vibrionaceae</taxon>
        <taxon>Photobacterium</taxon>
    </lineage>
</organism>
<evidence type="ECO:0000259" key="2">
    <source>
        <dbReference type="Pfam" id="PF00535"/>
    </source>
</evidence>